<evidence type="ECO:0000256" key="6">
    <source>
        <dbReference type="ARBA" id="ARBA00023136"/>
    </source>
</evidence>
<keyword evidence="4 7" id="KW-0812">Transmembrane</keyword>
<evidence type="ECO:0000256" key="1">
    <source>
        <dbReference type="ARBA" id="ARBA00004651"/>
    </source>
</evidence>
<name>A0ABY4RNI2_9BACL</name>
<accession>A0ABY4RNI2</accession>
<dbReference type="PANTHER" id="PTHR43005">
    <property type="entry name" value="BLR7065 PROTEIN"/>
    <property type="match status" value="1"/>
</dbReference>
<evidence type="ECO:0000259" key="8">
    <source>
        <dbReference type="PROSITE" id="PS50928"/>
    </source>
</evidence>
<feature type="transmembrane region" description="Helical" evidence="7">
    <location>
        <begin position="112"/>
        <end position="132"/>
    </location>
</feature>
<reference evidence="9" key="2">
    <citation type="journal article" date="2021" name="J Anim Sci Technol">
        <title>Complete genome sequence of Paenibacillus konkukensis sp. nov. SK3146 as a potential probiotic strain.</title>
        <authorList>
            <person name="Jung H.I."/>
            <person name="Park S."/>
            <person name="Niu K.M."/>
            <person name="Lee S.W."/>
            <person name="Kothari D."/>
            <person name="Yi K.J."/>
            <person name="Kim S.K."/>
        </authorList>
    </citation>
    <scope>NUCLEOTIDE SEQUENCE</scope>
    <source>
        <strain evidence="9">SK3146</strain>
    </source>
</reference>
<dbReference type="Proteomes" id="UP001057134">
    <property type="component" value="Chromosome"/>
</dbReference>
<evidence type="ECO:0000256" key="5">
    <source>
        <dbReference type="ARBA" id="ARBA00022989"/>
    </source>
</evidence>
<dbReference type="PANTHER" id="PTHR43005:SF2">
    <property type="entry name" value="INTEGRAL MEMBRANE SUGAR TRANSPORT PROTEIN"/>
    <property type="match status" value="1"/>
</dbReference>
<dbReference type="SUPFAM" id="SSF160964">
    <property type="entry name" value="MalF N-terminal region-like"/>
    <property type="match status" value="1"/>
</dbReference>
<evidence type="ECO:0000313" key="9">
    <source>
        <dbReference type="EMBL" id="UQZ82994.1"/>
    </source>
</evidence>
<comment type="subcellular location">
    <subcellularLocation>
        <location evidence="1 7">Cell membrane</location>
        <topology evidence="1 7">Multi-pass membrane protein</topology>
    </subcellularLocation>
</comment>
<feature type="domain" description="ABC transmembrane type-1" evidence="8">
    <location>
        <begin position="75"/>
        <end position="291"/>
    </location>
</feature>
<keyword evidence="3" id="KW-1003">Cell membrane</keyword>
<evidence type="ECO:0000256" key="3">
    <source>
        <dbReference type="ARBA" id="ARBA00022475"/>
    </source>
</evidence>
<evidence type="ECO:0000313" key="10">
    <source>
        <dbReference type="Proteomes" id="UP001057134"/>
    </source>
</evidence>
<feature type="transmembrane region" description="Helical" evidence="7">
    <location>
        <begin position="268"/>
        <end position="291"/>
    </location>
</feature>
<dbReference type="Gene3D" id="1.10.3720.10">
    <property type="entry name" value="MetI-like"/>
    <property type="match status" value="1"/>
</dbReference>
<keyword evidence="5 7" id="KW-1133">Transmembrane helix</keyword>
<sequence length="300" mass="33671">MKASLTHLERKKALWGCVFVAPAIILILLVAVYPLVQTVKLSFYEYSLLAVQDQKFIGLKNYDTLVHDTRFWNSLLNTCLFSLASVFCELVLGLILALIMNLPFRYIGVVRAAALVPWAIPSVVSATMWLWLYNDQWGFINIFLEKIGVISQFHAWLSNTDSALGAVIISDVWKTTPFMALLILAGLQMIPKDMYESAFVDGASRFRQFMAVTLPMIKPTILVAVLFRTLDSFRVFDLIYVMTMGGPGNATEVTSLYAYKTLFKNLDFGYGSTIAVSILIVIALISSVYIWTLSEKEGRT</sequence>
<feature type="transmembrane region" description="Helical" evidence="7">
    <location>
        <begin position="75"/>
        <end position="100"/>
    </location>
</feature>
<keyword evidence="2 7" id="KW-0813">Transport</keyword>
<feature type="transmembrane region" description="Helical" evidence="7">
    <location>
        <begin position="12"/>
        <end position="36"/>
    </location>
</feature>
<feature type="transmembrane region" description="Helical" evidence="7">
    <location>
        <begin position="208"/>
        <end position="227"/>
    </location>
</feature>
<evidence type="ECO:0000256" key="7">
    <source>
        <dbReference type="RuleBase" id="RU363032"/>
    </source>
</evidence>
<evidence type="ECO:0000256" key="2">
    <source>
        <dbReference type="ARBA" id="ARBA00022448"/>
    </source>
</evidence>
<dbReference type="InterPro" id="IPR000515">
    <property type="entry name" value="MetI-like"/>
</dbReference>
<gene>
    <name evidence="9" type="primary">sugA_1</name>
    <name evidence="9" type="ORF">SK3146_02154</name>
</gene>
<evidence type="ECO:0000256" key="4">
    <source>
        <dbReference type="ARBA" id="ARBA00022692"/>
    </source>
</evidence>
<proteinExistence type="inferred from homology"/>
<protein>
    <submittedName>
        <fullName evidence="9">Trehalose transport system permease protein SugA</fullName>
    </submittedName>
</protein>
<dbReference type="Pfam" id="PF00528">
    <property type="entry name" value="BPD_transp_1"/>
    <property type="match status" value="1"/>
</dbReference>
<keyword evidence="6 7" id="KW-0472">Membrane</keyword>
<dbReference type="SUPFAM" id="SSF161098">
    <property type="entry name" value="MetI-like"/>
    <property type="match status" value="1"/>
</dbReference>
<dbReference type="PROSITE" id="PS50928">
    <property type="entry name" value="ABC_TM1"/>
    <property type="match status" value="1"/>
</dbReference>
<reference evidence="9" key="1">
    <citation type="submission" date="2018-02" db="EMBL/GenBank/DDBJ databases">
        <authorList>
            <person name="Kim S.-K."/>
            <person name="Jung H.-I."/>
            <person name="Lee S.-W."/>
        </authorList>
    </citation>
    <scope>NUCLEOTIDE SEQUENCE</scope>
    <source>
        <strain evidence="9">SK3146</strain>
    </source>
</reference>
<comment type="similarity">
    <text evidence="7">Belongs to the binding-protein-dependent transport system permease family.</text>
</comment>
<dbReference type="RefSeq" id="WP_249865065.1">
    <property type="nucleotide sequence ID" value="NZ_CP027059.1"/>
</dbReference>
<dbReference type="InterPro" id="IPR035906">
    <property type="entry name" value="MetI-like_sf"/>
</dbReference>
<keyword evidence="10" id="KW-1185">Reference proteome</keyword>
<dbReference type="CDD" id="cd06261">
    <property type="entry name" value="TM_PBP2"/>
    <property type="match status" value="1"/>
</dbReference>
<dbReference type="EMBL" id="CP027059">
    <property type="protein sequence ID" value="UQZ82994.1"/>
    <property type="molecule type" value="Genomic_DNA"/>
</dbReference>
<organism evidence="9 10">
    <name type="scientific">Paenibacillus konkukensis</name>
    <dbReference type="NCBI Taxonomy" id="2020716"/>
    <lineage>
        <taxon>Bacteria</taxon>
        <taxon>Bacillati</taxon>
        <taxon>Bacillota</taxon>
        <taxon>Bacilli</taxon>
        <taxon>Bacillales</taxon>
        <taxon>Paenibacillaceae</taxon>
        <taxon>Paenibacillus</taxon>
    </lineage>
</organism>
<feature type="transmembrane region" description="Helical" evidence="7">
    <location>
        <begin position="163"/>
        <end position="187"/>
    </location>
</feature>